<protein>
    <submittedName>
        <fullName evidence="3">Tektin</fullName>
    </submittedName>
</protein>
<dbReference type="AlphaFoldDB" id="A0A0R3W6J4"/>
<sequence>TTKKEEVLSKASDTIFGIQAQASLTESAKETETCMTFASDLRTSVGNVPTILPFRLQNRTLTEQRRSRLRELILKTTKNLENIANLNYDFCQQLEDISFSLTQ</sequence>
<accession>A0A0R3W6J4</accession>
<dbReference type="EMBL" id="UYRS01018444">
    <property type="protein sequence ID" value="VDK35677.1"/>
    <property type="molecule type" value="Genomic_DNA"/>
</dbReference>
<gene>
    <name evidence="1" type="ORF">TASK_LOCUS5823</name>
</gene>
<evidence type="ECO:0000313" key="2">
    <source>
        <dbReference type="Proteomes" id="UP000282613"/>
    </source>
</evidence>
<dbReference type="WBParaSite" id="TASK_0000582201-mRNA-1">
    <property type="protein sequence ID" value="TASK_0000582201-mRNA-1"/>
    <property type="gene ID" value="TASK_0000582201"/>
</dbReference>
<dbReference type="Proteomes" id="UP000282613">
    <property type="component" value="Unassembled WGS sequence"/>
</dbReference>
<organism evidence="3">
    <name type="scientific">Taenia asiatica</name>
    <name type="common">Asian tapeworm</name>
    <dbReference type="NCBI Taxonomy" id="60517"/>
    <lineage>
        <taxon>Eukaryota</taxon>
        <taxon>Metazoa</taxon>
        <taxon>Spiralia</taxon>
        <taxon>Lophotrochozoa</taxon>
        <taxon>Platyhelminthes</taxon>
        <taxon>Cestoda</taxon>
        <taxon>Eucestoda</taxon>
        <taxon>Cyclophyllidea</taxon>
        <taxon>Taeniidae</taxon>
        <taxon>Taenia</taxon>
    </lineage>
</organism>
<keyword evidence="2" id="KW-1185">Reference proteome</keyword>
<dbReference type="OrthoDB" id="6259017at2759"/>
<reference evidence="1 2" key="2">
    <citation type="submission" date="2018-11" db="EMBL/GenBank/DDBJ databases">
        <authorList>
            <consortium name="Pathogen Informatics"/>
        </authorList>
    </citation>
    <scope>NUCLEOTIDE SEQUENCE [LARGE SCALE GENOMIC DNA]</scope>
</reference>
<name>A0A0R3W6J4_TAEAS</name>
<reference evidence="3" key="1">
    <citation type="submission" date="2017-02" db="UniProtKB">
        <authorList>
            <consortium name="WormBaseParasite"/>
        </authorList>
    </citation>
    <scope>IDENTIFICATION</scope>
</reference>
<evidence type="ECO:0000313" key="3">
    <source>
        <dbReference type="WBParaSite" id="TASK_0000582201-mRNA-1"/>
    </source>
</evidence>
<evidence type="ECO:0000313" key="1">
    <source>
        <dbReference type="EMBL" id="VDK35677.1"/>
    </source>
</evidence>
<proteinExistence type="predicted"/>